<sequence>MNPGTFSTTLPSKSHIVLHDTGLRGVTGAQTVINVLSKSRTVKILVLGHNHLGDEGIVKLFAYLCSDVGRKLNIEEISLNATSLGDVGLNAVSRYITRNHFLKGLHVQNNFISGSMETIAAFTAALNSSRVEIVNLTHNFPFSDIALDHFLSSLDAPHLRELHLSCLSLTPVSGPVISDYLSSRRSAALKRLKLNGNQLDLECLKSITKALDSGPCLLEALEMFANSVPNRSEKAECDKRLHAILRRNMYLNGAVSNEALALLPVARCLLLPSTSSSVATESETPRSVLLRKPLLSPRPVRPFHFRGLPIELQYHILSCLAPNLSARQAIRIFNYASSPATLPSLKLGLAFPDTHPCVSDPTATMMSGVPACSGDPRTCLGPGKSLICGREEKRTWWLERVGCDRYELNDTGQA</sequence>
<dbReference type="GO" id="GO:0048471">
    <property type="term" value="C:perinuclear region of cytoplasm"/>
    <property type="evidence" value="ECO:0007669"/>
    <property type="project" value="TreeGrafter"/>
</dbReference>
<dbReference type="InterPro" id="IPR027038">
    <property type="entry name" value="RanGap"/>
</dbReference>
<dbReference type="Proteomes" id="UP000076722">
    <property type="component" value="Unassembled WGS sequence"/>
</dbReference>
<dbReference type="PANTHER" id="PTHR24113">
    <property type="entry name" value="RAN GTPASE-ACTIVATING PROTEIN 1"/>
    <property type="match status" value="1"/>
</dbReference>
<keyword evidence="5" id="KW-1185">Reference proteome</keyword>
<keyword evidence="3" id="KW-0677">Repeat</keyword>
<gene>
    <name evidence="4" type="ORF">SISNIDRAFT_419904</name>
</gene>
<name>A0A164N197_9AGAM</name>
<proteinExistence type="predicted"/>
<dbReference type="GO" id="GO:0005829">
    <property type="term" value="C:cytosol"/>
    <property type="evidence" value="ECO:0007669"/>
    <property type="project" value="TreeGrafter"/>
</dbReference>
<evidence type="ECO:0000256" key="1">
    <source>
        <dbReference type="ARBA" id="ARBA00022468"/>
    </source>
</evidence>
<dbReference type="EMBL" id="KV419453">
    <property type="protein sequence ID" value="KZS87254.1"/>
    <property type="molecule type" value="Genomic_DNA"/>
</dbReference>
<evidence type="ECO:0000256" key="2">
    <source>
        <dbReference type="ARBA" id="ARBA00022614"/>
    </source>
</evidence>
<protein>
    <submittedName>
        <fullName evidence="4">RNI-like protein</fullName>
    </submittedName>
</protein>
<keyword evidence="2" id="KW-0433">Leucine-rich repeat</keyword>
<dbReference type="InterPro" id="IPR032675">
    <property type="entry name" value="LRR_dom_sf"/>
</dbReference>
<dbReference type="GO" id="GO:0031267">
    <property type="term" value="F:small GTPase binding"/>
    <property type="evidence" value="ECO:0007669"/>
    <property type="project" value="TreeGrafter"/>
</dbReference>
<dbReference type="GO" id="GO:0006913">
    <property type="term" value="P:nucleocytoplasmic transport"/>
    <property type="evidence" value="ECO:0007669"/>
    <property type="project" value="TreeGrafter"/>
</dbReference>
<organism evidence="4 5">
    <name type="scientific">Sistotremastrum niveocremeum HHB9708</name>
    <dbReference type="NCBI Taxonomy" id="1314777"/>
    <lineage>
        <taxon>Eukaryota</taxon>
        <taxon>Fungi</taxon>
        <taxon>Dikarya</taxon>
        <taxon>Basidiomycota</taxon>
        <taxon>Agaricomycotina</taxon>
        <taxon>Agaricomycetes</taxon>
        <taxon>Sistotremastrales</taxon>
        <taxon>Sistotremastraceae</taxon>
        <taxon>Sertulicium</taxon>
        <taxon>Sertulicium niveocremeum</taxon>
    </lineage>
</organism>
<dbReference type="AlphaFoldDB" id="A0A164N197"/>
<dbReference type="SMART" id="SM00368">
    <property type="entry name" value="LRR_RI"/>
    <property type="match status" value="4"/>
</dbReference>
<accession>A0A164N197</accession>
<dbReference type="PANTHER" id="PTHR24113:SF12">
    <property type="entry name" value="RAN GTPASE-ACTIVATING PROTEIN 1"/>
    <property type="match status" value="1"/>
</dbReference>
<reference evidence="4 5" key="1">
    <citation type="journal article" date="2016" name="Mol. Biol. Evol.">
        <title>Comparative Genomics of Early-Diverging Mushroom-Forming Fungi Provides Insights into the Origins of Lignocellulose Decay Capabilities.</title>
        <authorList>
            <person name="Nagy L.G."/>
            <person name="Riley R."/>
            <person name="Tritt A."/>
            <person name="Adam C."/>
            <person name="Daum C."/>
            <person name="Floudas D."/>
            <person name="Sun H."/>
            <person name="Yadav J.S."/>
            <person name="Pangilinan J."/>
            <person name="Larsson K.H."/>
            <person name="Matsuura K."/>
            <person name="Barry K."/>
            <person name="Labutti K."/>
            <person name="Kuo R."/>
            <person name="Ohm R.A."/>
            <person name="Bhattacharya S.S."/>
            <person name="Shirouzu T."/>
            <person name="Yoshinaga Y."/>
            <person name="Martin F.M."/>
            <person name="Grigoriev I.V."/>
            <person name="Hibbett D.S."/>
        </authorList>
    </citation>
    <scope>NUCLEOTIDE SEQUENCE [LARGE SCALE GENOMIC DNA]</scope>
    <source>
        <strain evidence="4 5">HHB9708</strain>
    </source>
</reference>
<dbReference type="GO" id="GO:0005096">
    <property type="term" value="F:GTPase activator activity"/>
    <property type="evidence" value="ECO:0007669"/>
    <property type="project" value="UniProtKB-KW"/>
</dbReference>
<dbReference type="SUPFAM" id="SSF52047">
    <property type="entry name" value="RNI-like"/>
    <property type="match status" value="1"/>
</dbReference>
<evidence type="ECO:0000313" key="4">
    <source>
        <dbReference type="EMBL" id="KZS87254.1"/>
    </source>
</evidence>
<evidence type="ECO:0000313" key="5">
    <source>
        <dbReference type="Proteomes" id="UP000076722"/>
    </source>
</evidence>
<dbReference type="STRING" id="1314777.A0A164N197"/>
<dbReference type="GO" id="GO:0005634">
    <property type="term" value="C:nucleus"/>
    <property type="evidence" value="ECO:0007669"/>
    <property type="project" value="TreeGrafter"/>
</dbReference>
<evidence type="ECO:0000256" key="3">
    <source>
        <dbReference type="ARBA" id="ARBA00022737"/>
    </source>
</evidence>
<keyword evidence="1" id="KW-0343">GTPase activation</keyword>
<dbReference type="Gene3D" id="3.80.10.10">
    <property type="entry name" value="Ribonuclease Inhibitor"/>
    <property type="match status" value="1"/>
</dbReference>
<dbReference type="OrthoDB" id="120976at2759"/>